<dbReference type="Proteomes" id="UP000265703">
    <property type="component" value="Unassembled WGS sequence"/>
</dbReference>
<keyword evidence="2" id="KW-1185">Reference proteome</keyword>
<accession>A0A397T257</accession>
<organism evidence="1 2">
    <name type="scientific">Glomus cerebriforme</name>
    <dbReference type="NCBI Taxonomy" id="658196"/>
    <lineage>
        <taxon>Eukaryota</taxon>
        <taxon>Fungi</taxon>
        <taxon>Fungi incertae sedis</taxon>
        <taxon>Mucoromycota</taxon>
        <taxon>Glomeromycotina</taxon>
        <taxon>Glomeromycetes</taxon>
        <taxon>Glomerales</taxon>
        <taxon>Glomeraceae</taxon>
        <taxon>Glomus</taxon>
    </lineage>
</organism>
<dbReference type="STRING" id="658196.A0A397T257"/>
<evidence type="ECO:0000313" key="2">
    <source>
        <dbReference type="Proteomes" id="UP000265703"/>
    </source>
</evidence>
<name>A0A397T257_9GLOM</name>
<evidence type="ECO:0008006" key="3">
    <source>
        <dbReference type="Google" id="ProtNLM"/>
    </source>
</evidence>
<proteinExistence type="predicted"/>
<evidence type="ECO:0000313" key="1">
    <source>
        <dbReference type="EMBL" id="RIA90325.1"/>
    </source>
</evidence>
<dbReference type="OrthoDB" id="2499658at2759"/>
<sequence>MIINLHAGQKQLWESVKQNWSFVRQEIVEKFVNNCTICVTQKPSFHPLACKPIIARKYLSQVQIDLIDLSYDADVAAFLFDLFFFIGSPPAILQSDNGKEFCAAKEEMVFYNRN</sequence>
<dbReference type="EMBL" id="QKYT01000185">
    <property type="protein sequence ID" value="RIA90325.1"/>
    <property type="molecule type" value="Genomic_DNA"/>
</dbReference>
<dbReference type="AlphaFoldDB" id="A0A397T257"/>
<gene>
    <name evidence="1" type="ORF">C1645_876178</name>
</gene>
<protein>
    <recommendedName>
        <fullName evidence="3">Integrase zinc-binding domain-containing protein</fullName>
    </recommendedName>
</protein>
<reference evidence="1 2" key="1">
    <citation type="submission" date="2018-06" db="EMBL/GenBank/DDBJ databases">
        <title>Comparative genomics reveals the genomic features of Rhizophagus irregularis, R. cerebriforme, R. diaphanum and Gigaspora rosea, and their symbiotic lifestyle signature.</title>
        <authorList>
            <person name="Morin E."/>
            <person name="San Clemente H."/>
            <person name="Chen E.C.H."/>
            <person name="De La Providencia I."/>
            <person name="Hainaut M."/>
            <person name="Kuo A."/>
            <person name="Kohler A."/>
            <person name="Murat C."/>
            <person name="Tang N."/>
            <person name="Roy S."/>
            <person name="Loubradou J."/>
            <person name="Henrissat B."/>
            <person name="Grigoriev I.V."/>
            <person name="Corradi N."/>
            <person name="Roux C."/>
            <person name="Martin F.M."/>
        </authorList>
    </citation>
    <scope>NUCLEOTIDE SEQUENCE [LARGE SCALE GENOMIC DNA]</scope>
    <source>
        <strain evidence="1 2">DAOM 227022</strain>
    </source>
</reference>
<comment type="caution">
    <text evidence="1">The sequence shown here is derived from an EMBL/GenBank/DDBJ whole genome shotgun (WGS) entry which is preliminary data.</text>
</comment>